<reference evidence="1" key="1">
    <citation type="journal article" date="2023" name="G3 (Bethesda)">
        <title>A reference genome for the long-term kleptoplast-retaining sea slug Elysia crispata morphotype clarki.</title>
        <authorList>
            <person name="Eastman K.E."/>
            <person name="Pendleton A.L."/>
            <person name="Shaikh M.A."/>
            <person name="Suttiyut T."/>
            <person name="Ogas R."/>
            <person name="Tomko P."/>
            <person name="Gavelis G."/>
            <person name="Widhalm J.R."/>
            <person name="Wisecaver J.H."/>
        </authorList>
    </citation>
    <scope>NUCLEOTIDE SEQUENCE</scope>
    <source>
        <strain evidence="1">ECLA1</strain>
    </source>
</reference>
<name>A0AAE1E325_9GAST</name>
<proteinExistence type="predicted"/>
<dbReference type="Proteomes" id="UP001283361">
    <property type="component" value="Unassembled WGS sequence"/>
</dbReference>
<sequence>MGACLPRQTELKDYPIPSLSLAGELDGVAHITRMAEEFAELKKYVLESFSNLYRTPVFLLEEVNHVQFASNTTIPFASVTISDHIIHDDLASKVAEEDAKRMIGKLVNHFLTVTFSLSPILVNSVQRILEKTFDRSYDKFQPF</sequence>
<dbReference type="AlphaFoldDB" id="A0AAE1E325"/>
<organism evidence="1 2">
    <name type="scientific">Elysia crispata</name>
    <name type="common">lettuce slug</name>
    <dbReference type="NCBI Taxonomy" id="231223"/>
    <lineage>
        <taxon>Eukaryota</taxon>
        <taxon>Metazoa</taxon>
        <taxon>Spiralia</taxon>
        <taxon>Lophotrochozoa</taxon>
        <taxon>Mollusca</taxon>
        <taxon>Gastropoda</taxon>
        <taxon>Heterobranchia</taxon>
        <taxon>Euthyneura</taxon>
        <taxon>Panpulmonata</taxon>
        <taxon>Sacoglossa</taxon>
        <taxon>Placobranchoidea</taxon>
        <taxon>Plakobranchidae</taxon>
        <taxon>Elysia</taxon>
    </lineage>
</organism>
<evidence type="ECO:0000313" key="1">
    <source>
        <dbReference type="EMBL" id="KAK3792436.1"/>
    </source>
</evidence>
<protein>
    <submittedName>
        <fullName evidence="1">Uncharacterized protein</fullName>
    </submittedName>
</protein>
<comment type="caution">
    <text evidence="1">The sequence shown here is derived from an EMBL/GenBank/DDBJ whole genome shotgun (WGS) entry which is preliminary data.</text>
</comment>
<accession>A0AAE1E325</accession>
<gene>
    <name evidence="1" type="ORF">RRG08_045977</name>
</gene>
<keyword evidence="2" id="KW-1185">Reference proteome</keyword>
<dbReference type="EMBL" id="JAWDGP010001377">
    <property type="protein sequence ID" value="KAK3792436.1"/>
    <property type="molecule type" value="Genomic_DNA"/>
</dbReference>
<evidence type="ECO:0000313" key="2">
    <source>
        <dbReference type="Proteomes" id="UP001283361"/>
    </source>
</evidence>